<proteinExistence type="predicted"/>
<feature type="chain" id="PRO_5045560786" description="RcnB family protein" evidence="2">
    <location>
        <begin position="21"/>
        <end position="323"/>
    </location>
</feature>
<comment type="caution">
    <text evidence="3">The sequence shown here is derived from an EMBL/GenBank/DDBJ whole genome shotgun (WGS) entry which is preliminary data.</text>
</comment>
<dbReference type="Proteomes" id="UP000782554">
    <property type="component" value="Unassembled WGS sequence"/>
</dbReference>
<evidence type="ECO:0000313" key="4">
    <source>
        <dbReference type="Proteomes" id="UP000782554"/>
    </source>
</evidence>
<reference evidence="3 4" key="1">
    <citation type="submission" date="2021-08" db="EMBL/GenBank/DDBJ databases">
        <title>Comparative Genomics Analysis of the Genus Qipengyuania Reveals Extensive Genetic Diversity and Metabolic Versatility, Including the Description of Fifteen Novel Species.</title>
        <authorList>
            <person name="Liu Y."/>
        </authorList>
    </citation>
    <scope>NUCLEOTIDE SEQUENCE [LARGE SCALE GENOMIC DNA]</scope>
    <source>
        <strain evidence="3 4">YG27</strain>
    </source>
</reference>
<evidence type="ECO:0000256" key="1">
    <source>
        <dbReference type="SAM" id="MobiDB-lite"/>
    </source>
</evidence>
<gene>
    <name evidence="3" type="ORF">K3181_11350</name>
</gene>
<keyword evidence="2" id="KW-0732">Signal</keyword>
<name>A0ABS7JWW5_9SPHN</name>
<feature type="signal peptide" evidence="2">
    <location>
        <begin position="1"/>
        <end position="20"/>
    </location>
</feature>
<keyword evidence="4" id="KW-1185">Reference proteome</keyword>
<feature type="compositionally biased region" description="Basic and acidic residues" evidence="1">
    <location>
        <begin position="69"/>
        <end position="108"/>
    </location>
</feature>
<protein>
    <recommendedName>
        <fullName evidence="5">RcnB family protein</fullName>
    </recommendedName>
</protein>
<sequence length="323" mass="35366">MRILVAGAAAVALAAAGANAEPGKGKGNEHGGKPHAAAQSAKDRGNGGAKRAQSHERHSSGSKPHPASQKREEFRGNGRTSARGDDQRSARPAGREDRSKQAPRTRVERYGVERIRDREFLVRDRSRGLIAGCPPGLARKNNGCLPPGQAKKRSIRSTGWNGYTYRPRLFGLTNYAPGPYEYAGGYLLRALNDGSISGYIPLLGGALAIGNTWPSTYQSYALPDYYVDYYDLGPSNSYRYADNVIYRVDPEDAAIASVAALLTGDEFVVGQPMPQGYDVYNVPYSYRDRYRDTQDAWYRYSDGYVYRVDPTTQLVAAAIDLLV</sequence>
<evidence type="ECO:0000313" key="3">
    <source>
        <dbReference type="EMBL" id="MBX7502038.1"/>
    </source>
</evidence>
<accession>A0ABS7JWW5</accession>
<feature type="region of interest" description="Disordered" evidence="1">
    <location>
        <begin position="18"/>
        <end position="108"/>
    </location>
</feature>
<evidence type="ECO:0008006" key="5">
    <source>
        <dbReference type="Google" id="ProtNLM"/>
    </source>
</evidence>
<dbReference type="RefSeq" id="WP_221603215.1">
    <property type="nucleotide sequence ID" value="NZ_JAIGNU010000002.1"/>
</dbReference>
<dbReference type="EMBL" id="JAIGNU010000002">
    <property type="protein sequence ID" value="MBX7502038.1"/>
    <property type="molecule type" value="Genomic_DNA"/>
</dbReference>
<feature type="compositionally biased region" description="Basic and acidic residues" evidence="1">
    <location>
        <begin position="23"/>
        <end position="32"/>
    </location>
</feature>
<evidence type="ECO:0000256" key="2">
    <source>
        <dbReference type="SAM" id="SignalP"/>
    </source>
</evidence>
<organism evidence="3 4">
    <name type="scientific">Qipengyuania mesophila</name>
    <dbReference type="NCBI Taxonomy" id="2867246"/>
    <lineage>
        <taxon>Bacteria</taxon>
        <taxon>Pseudomonadati</taxon>
        <taxon>Pseudomonadota</taxon>
        <taxon>Alphaproteobacteria</taxon>
        <taxon>Sphingomonadales</taxon>
        <taxon>Erythrobacteraceae</taxon>
        <taxon>Qipengyuania</taxon>
    </lineage>
</organism>